<feature type="domain" description="Glycosyl transferase family 28 C-terminal" evidence="1">
    <location>
        <begin position="203"/>
        <end position="328"/>
    </location>
</feature>
<evidence type="ECO:0000313" key="3">
    <source>
        <dbReference type="Proteomes" id="UP000243451"/>
    </source>
</evidence>
<dbReference type="SUPFAM" id="SSF53756">
    <property type="entry name" value="UDP-Glycosyltransferase/glycogen phosphorylase"/>
    <property type="match status" value="1"/>
</dbReference>
<proteinExistence type="predicted"/>
<dbReference type="Proteomes" id="UP000243451">
    <property type="component" value="Unassembled WGS sequence"/>
</dbReference>
<gene>
    <name evidence="2" type="ORF">C1949_04845</name>
</gene>
<dbReference type="PANTHER" id="PTHR21015">
    <property type="entry name" value="UDP-N-ACETYLGLUCOSAMINE--N-ACETYLMURAMYL-(PENTAPEPTIDE) PYROPHOSPHORYL-UNDECAPRENOL N-ACETYLGLUCOSAMINE TRANSFERASE 1"/>
    <property type="match status" value="1"/>
</dbReference>
<dbReference type="PANTHER" id="PTHR21015:SF22">
    <property type="entry name" value="GLYCOSYLTRANSFERASE"/>
    <property type="match status" value="1"/>
</dbReference>
<evidence type="ECO:0000259" key="1">
    <source>
        <dbReference type="Pfam" id="PF04101"/>
    </source>
</evidence>
<keyword evidence="3" id="KW-1185">Reference proteome</keyword>
<dbReference type="Gene3D" id="3.40.50.11190">
    <property type="match status" value="1"/>
</dbReference>
<dbReference type="OrthoDB" id="9788924at2"/>
<reference evidence="2 3" key="1">
    <citation type="submission" date="2018-01" db="EMBL/GenBank/DDBJ databases">
        <title>Draft genome of the type strain Pseudomonas oceani DSM 100277 isolated from the deep water in Okinawa trough, northwestern Pacific Ocean.</title>
        <authorList>
            <person name="Gomila M."/>
            <person name="Mulet M."/>
            <person name="Garcia-Valdes E."/>
            <person name="Lalucat J."/>
        </authorList>
    </citation>
    <scope>NUCLEOTIDE SEQUENCE [LARGE SCALE GENOMIC DNA]</scope>
    <source>
        <strain evidence="2 3">DSM 100277</strain>
    </source>
</reference>
<dbReference type="Pfam" id="PF04101">
    <property type="entry name" value="Glyco_tran_28_C"/>
    <property type="match status" value="1"/>
</dbReference>
<protein>
    <recommendedName>
        <fullName evidence="1">Glycosyl transferase family 28 C-terminal domain-containing protein</fullName>
    </recommendedName>
</protein>
<dbReference type="AlphaFoldDB" id="A0A2P4EY02"/>
<dbReference type="EMBL" id="PPSK01000003">
    <property type="protein sequence ID" value="POB05101.1"/>
    <property type="molecule type" value="Genomic_DNA"/>
</dbReference>
<name>A0A2P4EY02_9GAMM</name>
<evidence type="ECO:0000313" key="2">
    <source>
        <dbReference type="EMBL" id="POB05101.1"/>
    </source>
</evidence>
<dbReference type="GO" id="GO:0016758">
    <property type="term" value="F:hexosyltransferase activity"/>
    <property type="evidence" value="ECO:0007669"/>
    <property type="project" value="InterPro"/>
</dbReference>
<dbReference type="InterPro" id="IPR007235">
    <property type="entry name" value="Glyco_trans_28_C"/>
</dbReference>
<organism evidence="2 3">
    <name type="scientific">Halopseudomonas oceani</name>
    <dbReference type="NCBI Taxonomy" id="1708783"/>
    <lineage>
        <taxon>Bacteria</taxon>
        <taxon>Pseudomonadati</taxon>
        <taxon>Pseudomonadota</taxon>
        <taxon>Gammaproteobacteria</taxon>
        <taxon>Pseudomonadales</taxon>
        <taxon>Pseudomonadaceae</taxon>
        <taxon>Halopseudomonas</taxon>
    </lineage>
</organism>
<sequence>MSSMISPRVVFRCDASSQIGMGHMMRCRGLAEALVDLGVRVLMCGPSLEMKSSLDDVLFEEWLPRRWHSEQEEARFLSQLPAVKSGAWVVVDDYRAGADFQRHLYARGVKQCHFVPPSVEGVLAEVAICTNPAVLALDYSRLLTVPGGVFLAGADYAVLRQSFQKVGPARQRRELNCLLMTFGGGDDRGAVKLAASALDVPFMSSLNVIIVSGQGNPRNSSNAGLLRRLQYLNAEYVVQPENFVDLLGKADLAVMAAGTTCYEAARMGLPMLLCSIADNQVSQGAAFERLGCAKYLGEFEQLAPQALQETVMHLMSDPSQLASMSLSASRVVDGNGAKRIAAVISQQMRSSL</sequence>
<dbReference type="Gene3D" id="3.40.50.2000">
    <property type="entry name" value="Glycogen Phosphorylase B"/>
    <property type="match status" value="1"/>
</dbReference>
<accession>A0A2P4EY02</accession>
<comment type="caution">
    <text evidence="2">The sequence shown here is derived from an EMBL/GenBank/DDBJ whole genome shotgun (WGS) entry which is preliminary data.</text>
</comment>